<dbReference type="EMBL" id="JAWIIV010000038">
    <property type="protein sequence ID" value="MEC4722893.1"/>
    <property type="molecule type" value="Genomic_DNA"/>
</dbReference>
<comment type="caution">
    <text evidence="5">The sequence shown here is derived from an EMBL/GenBank/DDBJ whole genome shotgun (WGS) entry which is preliminary data.</text>
</comment>
<gene>
    <name evidence="5" type="ORF">RY831_27410</name>
</gene>
<name>A0ABU6JH74_9BURK</name>
<dbReference type="InterPro" id="IPR000524">
    <property type="entry name" value="Tscrpt_reg_HTH_GntR"/>
</dbReference>
<dbReference type="SMART" id="SM00895">
    <property type="entry name" value="FCD"/>
    <property type="match status" value="1"/>
</dbReference>
<dbReference type="SUPFAM" id="SSF46785">
    <property type="entry name" value="Winged helix' DNA-binding domain"/>
    <property type="match status" value="1"/>
</dbReference>
<feature type="domain" description="HTH gntR-type" evidence="4">
    <location>
        <begin position="13"/>
        <end position="81"/>
    </location>
</feature>
<protein>
    <submittedName>
        <fullName evidence="5">FadR/GntR family transcriptional regulator</fullName>
    </submittedName>
</protein>
<keyword evidence="1" id="KW-0805">Transcription regulation</keyword>
<evidence type="ECO:0000313" key="5">
    <source>
        <dbReference type="EMBL" id="MEC4722893.1"/>
    </source>
</evidence>
<evidence type="ECO:0000256" key="3">
    <source>
        <dbReference type="ARBA" id="ARBA00023163"/>
    </source>
</evidence>
<evidence type="ECO:0000259" key="4">
    <source>
        <dbReference type="PROSITE" id="PS50949"/>
    </source>
</evidence>
<proteinExistence type="predicted"/>
<dbReference type="Gene3D" id="1.10.10.10">
    <property type="entry name" value="Winged helix-like DNA-binding domain superfamily/Winged helix DNA-binding domain"/>
    <property type="match status" value="1"/>
</dbReference>
<evidence type="ECO:0000256" key="1">
    <source>
        <dbReference type="ARBA" id="ARBA00023015"/>
    </source>
</evidence>
<dbReference type="Pfam" id="PF07729">
    <property type="entry name" value="FCD"/>
    <property type="match status" value="1"/>
</dbReference>
<dbReference type="InterPro" id="IPR008920">
    <property type="entry name" value="TF_FadR/GntR_C"/>
</dbReference>
<keyword evidence="6" id="KW-1185">Reference proteome</keyword>
<dbReference type="SUPFAM" id="SSF48008">
    <property type="entry name" value="GntR ligand-binding domain-like"/>
    <property type="match status" value="1"/>
</dbReference>
<accession>A0ABU6JH74</accession>
<keyword evidence="3" id="KW-0804">Transcription</keyword>
<dbReference type="Proteomes" id="UP001352263">
    <property type="component" value="Unassembled WGS sequence"/>
</dbReference>
<dbReference type="CDD" id="cd07377">
    <property type="entry name" value="WHTH_GntR"/>
    <property type="match status" value="1"/>
</dbReference>
<organism evidence="5 6">
    <name type="scientific">Noviherbaspirillum album</name>
    <dbReference type="NCBI Taxonomy" id="3080276"/>
    <lineage>
        <taxon>Bacteria</taxon>
        <taxon>Pseudomonadati</taxon>
        <taxon>Pseudomonadota</taxon>
        <taxon>Betaproteobacteria</taxon>
        <taxon>Burkholderiales</taxon>
        <taxon>Oxalobacteraceae</taxon>
        <taxon>Noviherbaspirillum</taxon>
    </lineage>
</organism>
<dbReference type="PANTHER" id="PTHR43537:SF5">
    <property type="entry name" value="UXU OPERON TRANSCRIPTIONAL REGULATOR"/>
    <property type="match status" value="1"/>
</dbReference>
<dbReference type="InterPro" id="IPR036390">
    <property type="entry name" value="WH_DNA-bd_sf"/>
</dbReference>
<dbReference type="Gene3D" id="1.20.120.530">
    <property type="entry name" value="GntR ligand-binding domain-like"/>
    <property type="match status" value="1"/>
</dbReference>
<evidence type="ECO:0000256" key="2">
    <source>
        <dbReference type="ARBA" id="ARBA00023125"/>
    </source>
</evidence>
<sequence>MSLDKTNPLSLRNNLVDVVHHAILQQIESGGIKAGERLPTEEALCHHYRVSRSTVREALIRLRAAGLVISRPRAGTFVSTLAKAATLTLPSIACVQDIQRYYEFRCCLETGAAKQAALMHDSRDITSIRSAYHAVSCSSAYGDWCVDADFSLHNAIAVASKNPMYVTGLTALRPHMLFTMQMSFELSAPQWTQRSFQICSEHHDIVEAIIKRDCRAASDAMQTHIKNSMRRILGDAVKV</sequence>
<dbReference type="RefSeq" id="WP_326509522.1">
    <property type="nucleotide sequence ID" value="NZ_JAWIIV010000038.1"/>
</dbReference>
<dbReference type="PRINTS" id="PR00035">
    <property type="entry name" value="HTHGNTR"/>
</dbReference>
<dbReference type="InterPro" id="IPR011711">
    <property type="entry name" value="GntR_C"/>
</dbReference>
<dbReference type="PROSITE" id="PS50949">
    <property type="entry name" value="HTH_GNTR"/>
    <property type="match status" value="1"/>
</dbReference>
<dbReference type="SMART" id="SM00345">
    <property type="entry name" value="HTH_GNTR"/>
    <property type="match status" value="1"/>
</dbReference>
<dbReference type="PANTHER" id="PTHR43537">
    <property type="entry name" value="TRANSCRIPTIONAL REGULATOR, GNTR FAMILY"/>
    <property type="match status" value="1"/>
</dbReference>
<reference evidence="5 6" key="1">
    <citation type="submission" date="2023-10" db="EMBL/GenBank/DDBJ databases">
        <title>Noviherbaspirillum sp. CPCC 100848 genome assembly.</title>
        <authorList>
            <person name="Li X.Y."/>
            <person name="Fang X.M."/>
        </authorList>
    </citation>
    <scope>NUCLEOTIDE SEQUENCE [LARGE SCALE GENOMIC DNA]</scope>
    <source>
        <strain evidence="5 6">CPCC 100848</strain>
    </source>
</reference>
<evidence type="ECO:0000313" key="6">
    <source>
        <dbReference type="Proteomes" id="UP001352263"/>
    </source>
</evidence>
<keyword evidence="2" id="KW-0238">DNA-binding</keyword>
<dbReference type="Pfam" id="PF00392">
    <property type="entry name" value="GntR"/>
    <property type="match status" value="1"/>
</dbReference>
<dbReference type="InterPro" id="IPR036388">
    <property type="entry name" value="WH-like_DNA-bd_sf"/>
</dbReference>